<accession>A0AAV2FGE4</accession>
<dbReference type="EMBL" id="OZ034819">
    <property type="protein sequence ID" value="CAL1396823.1"/>
    <property type="molecule type" value="Genomic_DNA"/>
</dbReference>
<gene>
    <name evidence="2" type="ORF">LTRI10_LOCUS37169</name>
</gene>
<keyword evidence="3" id="KW-1185">Reference proteome</keyword>
<evidence type="ECO:0000313" key="2">
    <source>
        <dbReference type="EMBL" id="CAL1396823.1"/>
    </source>
</evidence>
<dbReference type="AlphaFoldDB" id="A0AAV2FGE4"/>
<name>A0AAV2FGE4_9ROSI</name>
<dbReference type="Proteomes" id="UP001497516">
    <property type="component" value="Chromosome 6"/>
</dbReference>
<feature type="compositionally biased region" description="Polar residues" evidence="1">
    <location>
        <begin position="12"/>
        <end position="39"/>
    </location>
</feature>
<protein>
    <submittedName>
        <fullName evidence="2">Uncharacterized protein</fullName>
    </submittedName>
</protein>
<reference evidence="2 3" key="1">
    <citation type="submission" date="2024-04" db="EMBL/GenBank/DDBJ databases">
        <authorList>
            <person name="Fracassetti M."/>
        </authorList>
    </citation>
    <scope>NUCLEOTIDE SEQUENCE [LARGE SCALE GENOMIC DNA]</scope>
</reference>
<feature type="region of interest" description="Disordered" evidence="1">
    <location>
        <begin position="1"/>
        <end position="46"/>
    </location>
</feature>
<sequence>MGWQSVKLKRPNLTQSHLGSGMTSSRLSCAGSMSSTNPKIDSRLRRIDNRSRVVVVTLQRKKRSNMG</sequence>
<organism evidence="2 3">
    <name type="scientific">Linum trigynum</name>
    <dbReference type="NCBI Taxonomy" id="586398"/>
    <lineage>
        <taxon>Eukaryota</taxon>
        <taxon>Viridiplantae</taxon>
        <taxon>Streptophyta</taxon>
        <taxon>Embryophyta</taxon>
        <taxon>Tracheophyta</taxon>
        <taxon>Spermatophyta</taxon>
        <taxon>Magnoliopsida</taxon>
        <taxon>eudicotyledons</taxon>
        <taxon>Gunneridae</taxon>
        <taxon>Pentapetalae</taxon>
        <taxon>rosids</taxon>
        <taxon>fabids</taxon>
        <taxon>Malpighiales</taxon>
        <taxon>Linaceae</taxon>
        <taxon>Linum</taxon>
    </lineage>
</organism>
<evidence type="ECO:0000256" key="1">
    <source>
        <dbReference type="SAM" id="MobiDB-lite"/>
    </source>
</evidence>
<evidence type="ECO:0000313" key="3">
    <source>
        <dbReference type="Proteomes" id="UP001497516"/>
    </source>
</evidence>
<proteinExistence type="predicted"/>